<dbReference type="GO" id="GO:0015689">
    <property type="term" value="P:molybdate ion transport"/>
    <property type="evidence" value="ECO:0007669"/>
    <property type="project" value="InterPro"/>
</dbReference>
<dbReference type="AlphaFoldDB" id="A0A239EAJ8"/>
<accession>A0A239EAJ8</accession>
<evidence type="ECO:0000256" key="1">
    <source>
        <dbReference type="ARBA" id="ARBA00022505"/>
    </source>
</evidence>
<keyword evidence="1 2" id="KW-0500">Molybdenum</keyword>
<dbReference type="PROSITE" id="PS51866">
    <property type="entry name" value="MOP"/>
    <property type="match status" value="1"/>
</dbReference>
<sequence length="136" mass="14240">MNRLPGEIVKVDAAGSVALVEVAVGRHHFTATLVGSGEEAAAWPPGMGVTLLFKGSEMSLAKNLSGMISLRNRLPGTIRSIERGSLLARVMLDFEGHALESIITARSCDAMQLAVGDQVEGLVKANEMSLLPGEAA</sequence>
<evidence type="ECO:0000256" key="2">
    <source>
        <dbReference type="PROSITE-ProRule" id="PRU01213"/>
    </source>
</evidence>
<dbReference type="Pfam" id="PF03459">
    <property type="entry name" value="TOBE"/>
    <property type="match status" value="2"/>
</dbReference>
<evidence type="ECO:0000259" key="3">
    <source>
        <dbReference type="PROSITE" id="PS51866"/>
    </source>
</evidence>
<feature type="domain" description="Mop" evidence="3">
    <location>
        <begin position="67"/>
        <end position="132"/>
    </location>
</feature>
<dbReference type="InterPro" id="IPR005116">
    <property type="entry name" value="Transp-assoc_OB_typ1"/>
</dbReference>
<keyword evidence="5" id="KW-1185">Reference proteome</keyword>
<dbReference type="Proteomes" id="UP000198284">
    <property type="component" value="Unassembled WGS sequence"/>
</dbReference>
<dbReference type="EMBL" id="FZOT01000002">
    <property type="protein sequence ID" value="SNS41491.1"/>
    <property type="molecule type" value="Genomic_DNA"/>
</dbReference>
<dbReference type="InterPro" id="IPR008995">
    <property type="entry name" value="Mo/tungstate-bd_C_term_dom"/>
</dbReference>
<dbReference type="InterPro" id="IPR004606">
    <property type="entry name" value="Mop_domain"/>
</dbReference>
<organism evidence="4 5">
    <name type="scientific">Noviherbaspirillum humi</name>
    <dbReference type="NCBI Taxonomy" id="1688639"/>
    <lineage>
        <taxon>Bacteria</taxon>
        <taxon>Pseudomonadati</taxon>
        <taxon>Pseudomonadota</taxon>
        <taxon>Betaproteobacteria</taxon>
        <taxon>Burkholderiales</taxon>
        <taxon>Oxalobacteraceae</taxon>
        <taxon>Noviherbaspirillum</taxon>
    </lineage>
</organism>
<proteinExistence type="predicted"/>
<name>A0A239EAJ8_9BURK</name>
<evidence type="ECO:0000313" key="4">
    <source>
        <dbReference type="EMBL" id="SNS41491.1"/>
    </source>
</evidence>
<dbReference type="OrthoDB" id="8719578at2"/>
<dbReference type="SUPFAM" id="SSF50331">
    <property type="entry name" value="MOP-like"/>
    <property type="match status" value="1"/>
</dbReference>
<dbReference type="RefSeq" id="WP_089398417.1">
    <property type="nucleotide sequence ID" value="NZ_FZOT01000002.1"/>
</dbReference>
<reference evidence="4 5" key="1">
    <citation type="submission" date="2017-06" db="EMBL/GenBank/DDBJ databases">
        <authorList>
            <person name="Kim H.J."/>
            <person name="Triplett B.A."/>
        </authorList>
    </citation>
    <scope>NUCLEOTIDE SEQUENCE [LARGE SCALE GENOMIC DNA]</scope>
    <source>
        <strain evidence="4 5">U15</strain>
    </source>
</reference>
<evidence type="ECO:0000313" key="5">
    <source>
        <dbReference type="Proteomes" id="UP000198284"/>
    </source>
</evidence>
<protein>
    <submittedName>
        <fullName evidence="4">Molybdate transport system regulatory protein</fullName>
    </submittedName>
</protein>
<gene>
    <name evidence="4" type="ORF">SAMN06265795_102604</name>
</gene>
<dbReference type="Gene3D" id="2.40.50.100">
    <property type="match status" value="1"/>
</dbReference>